<comment type="caution">
    <text evidence="2">The sequence shown here is derived from an EMBL/GenBank/DDBJ whole genome shotgun (WGS) entry which is preliminary data.</text>
</comment>
<gene>
    <name evidence="2" type="ORF">BDN70DRAFT_874037</name>
</gene>
<evidence type="ECO:0000259" key="1">
    <source>
        <dbReference type="Pfam" id="PF06985"/>
    </source>
</evidence>
<dbReference type="EMBL" id="MU155155">
    <property type="protein sequence ID" value="KAF9483332.1"/>
    <property type="molecule type" value="Genomic_DNA"/>
</dbReference>
<dbReference type="OrthoDB" id="5122891at2759"/>
<dbReference type="Proteomes" id="UP000807469">
    <property type="component" value="Unassembled WGS sequence"/>
</dbReference>
<protein>
    <recommendedName>
        <fullName evidence="1">Heterokaryon incompatibility domain-containing protein</fullName>
    </recommendedName>
</protein>
<dbReference type="Pfam" id="PF06985">
    <property type="entry name" value="HET"/>
    <property type="match status" value="1"/>
</dbReference>
<sequence>MDYTTSHHESVHHPHLLIRALESFISPLLQAHVISRDHKRNIQAEVRSRVLDVEAQNLLFALEKFVIALVLPPEEDEGIGISPASEISQNNTLLPTFKTRIDSPDRQPVITHPRSVNQPLLLTVGLEGVREHIFNKLPIRLLSFKSDGSGIELLERDAIWDRVSKKMVREFDERVYLNNHPSLEYALRLKSADFNHTVIQPVISRYTNFSIMSHTWLRGAQGEVTYNDWKDGNLATDSTGYRKLINFCRISAMDHGVTLGWMDTICINKDSSAELDESIRSMYKWYSDASVCITHLADTAAMQDMHNDRWFTRGWTLQELIAPRYTKFYGRDWEKIVSGSSEKDDRALDSIEAEICAATSISRREYYDDTLKEVSFDFVSISRKMQWASNRKVTREEDASYSLMGLFGVSISVAYGEGSKSAFLRLVREILNTNTNVLDIVNWGIDPTAVNRDEHLKSTLYPITPLIPSSPQQYLWRAIPEIRWFSLATPLTLSHLGLHLSILLMPAISVDPTNPESSFVPFGQYYGRAADVKILHTRIVPNNSMRDTQSSIWDYNVLDRSNYNPFTKQTGWDPEQSRYSIYFGVLNWEDAGSTIILPASNAFALCFHKFRQTDNSLLDLEHSLKQFPTTRPITFDIRSVGETPHTRKFAIPKKDLEKHGIRLVAMHL</sequence>
<dbReference type="PANTHER" id="PTHR10622">
    <property type="entry name" value="HET DOMAIN-CONTAINING PROTEIN"/>
    <property type="match status" value="1"/>
</dbReference>
<name>A0A9P5Z9C9_9AGAR</name>
<feature type="domain" description="Heterokaryon incompatibility" evidence="1">
    <location>
        <begin position="211"/>
        <end position="301"/>
    </location>
</feature>
<dbReference type="AlphaFoldDB" id="A0A9P5Z9C9"/>
<dbReference type="InterPro" id="IPR010730">
    <property type="entry name" value="HET"/>
</dbReference>
<evidence type="ECO:0000313" key="3">
    <source>
        <dbReference type="Proteomes" id="UP000807469"/>
    </source>
</evidence>
<keyword evidence="3" id="KW-1185">Reference proteome</keyword>
<accession>A0A9P5Z9C9</accession>
<dbReference type="PANTHER" id="PTHR10622:SF10">
    <property type="entry name" value="HET DOMAIN-CONTAINING PROTEIN"/>
    <property type="match status" value="1"/>
</dbReference>
<proteinExistence type="predicted"/>
<evidence type="ECO:0000313" key="2">
    <source>
        <dbReference type="EMBL" id="KAF9483332.1"/>
    </source>
</evidence>
<organism evidence="2 3">
    <name type="scientific">Pholiota conissans</name>
    <dbReference type="NCBI Taxonomy" id="109636"/>
    <lineage>
        <taxon>Eukaryota</taxon>
        <taxon>Fungi</taxon>
        <taxon>Dikarya</taxon>
        <taxon>Basidiomycota</taxon>
        <taxon>Agaricomycotina</taxon>
        <taxon>Agaricomycetes</taxon>
        <taxon>Agaricomycetidae</taxon>
        <taxon>Agaricales</taxon>
        <taxon>Agaricineae</taxon>
        <taxon>Strophariaceae</taxon>
        <taxon>Pholiota</taxon>
    </lineage>
</organism>
<reference evidence="2" key="1">
    <citation type="submission" date="2020-11" db="EMBL/GenBank/DDBJ databases">
        <authorList>
            <consortium name="DOE Joint Genome Institute"/>
            <person name="Ahrendt S."/>
            <person name="Riley R."/>
            <person name="Andreopoulos W."/>
            <person name="Labutti K."/>
            <person name="Pangilinan J."/>
            <person name="Ruiz-Duenas F.J."/>
            <person name="Barrasa J.M."/>
            <person name="Sanchez-Garcia M."/>
            <person name="Camarero S."/>
            <person name="Miyauchi S."/>
            <person name="Serrano A."/>
            <person name="Linde D."/>
            <person name="Babiker R."/>
            <person name="Drula E."/>
            <person name="Ayuso-Fernandez I."/>
            <person name="Pacheco R."/>
            <person name="Padilla G."/>
            <person name="Ferreira P."/>
            <person name="Barriuso J."/>
            <person name="Kellner H."/>
            <person name="Castanera R."/>
            <person name="Alfaro M."/>
            <person name="Ramirez L."/>
            <person name="Pisabarro A.G."/>
            <person name="Kuo A."/>
            <person name="Tritt A."/>
            <person name="Lipzen A."/>
            <person name="He G."/>
            <person name="Yan M."/>
            <person name="Ng V."/>
            <person name="Cullen D."/>
            <person name="Martin F."/>
            <person name="Rosso M.-N."/>
            <person name="Henrissat B."/>
            <person name="Hibbett D."/>
            <person name="Martinez A.T."/>
            <person name="Grigoriev I.V."/>
        </authorList>
    </citation>
    <scope>NUCLEOTIDE SEQUENCE</scope>
    <source>
        <strain evidence="2">CIRM-BRFM 674</strain>
    </source>
</reference>